<name>A0A554X3I0_9BURK</name>
<organism evidence="1 2">
    <name type="scientific">Tepidimonas charontis</name>
    <dbReference type="NCBI Taxonomy" id="2267262"/>
    <lineage>
        <taxon>Bacteria</taxon>
        <taxon>Pseudomonadati</taxon>
        <taxon>Pseudomonadota</taxon>
        <taxon>Betaproteobacteria</taxon>
        <taxon>Burkholderiales</taxon>
        <taxon>Tepidimonas</taxon>
    </lineage>
</organism>
<dbReference type="AlphaFoldDB" id="A0A554X3I0"/>
<gene>
    <name evidence="1" type="ORF">Tchar_02453</name>
</gene>
<dbReference type="Pfam" id="PF09700">
    <property type="entry name" value="Cas_Cmr3"/>
    <property type="match status" value="1"/>
</dbReference>
<dbReference type="OrthoDB" id="6162707at2"/>
<reference evidence="1 2" key="1">
    <citation type="submission" date="2019-07" db="EMBL/GenBank/DDBJ databases">
        <title>Tepidimonas charontis SPSP-6 draft genome.</title>
        <authorList>
            <person name="Da Costa M.S."/>
            <person name="Froufe H.J.C."/>
            <person name="Egas C."/>
            <person name="Albuquerque L."/>
        </authorList>
    </citation>
    <scope>NUCLEOTIDE SEQUENCE [LARGE SCALE GENOMIC DNA]</scope>
    <source>
        <strain evidence="1 2">SPSP-6</strain>
    </source>
</reference>
<dbReference type="EMBL" id="VJON01000055">
    <property type="protein sequence ID" value="TSE30400.1"/>
    <property type="molecule type" value="Genomic_DNA"/>
</dbReference>
<protein>
    <submittedName>
        <fullName evidence="1">CRISPR type III-B/RAMP module-associated protein Cmr3</fullName>
    </submittedName>
</protein>
<dbReference type="Proteomes" id="UP000318294">
    <property type="component" value="Unassembled WGS sequence"/>
</dbReference>
<sequence length="379" mass="40432">MTAWRFVQPVDTLSLRGNKLFGAAGDYGESGFPPKPSVLAGALRSLLLAQAADEMESFAAGQRLQDEALDRILGIPAEPGAFALRGVLPATRGSDGKVSVLLPLPADLLAFDEGQTVRMLKPQPLPEGVLASTPEDLSRVAILRQPEAAKPEGGWLINEAGIAAYLTGQPIQPQHLVRQSGLWGREARVGIALSRTTRTAEDGKLFTVEHTVPRQPEHGGLAVGLAVAVEGVEDRLPSNGFVRLGGDGRSAALFAMPAPTWPSPLDTIRQTGRFKLVLTTPGLFAAGWRPTLPEGLTAKLVCAAVPRFEVVSGWDLAAWTPKDAARAVPTGAVYWFEGFKGDPGKLAEWVAGGLWGENPDRQRRAEGFNNAWLAAWPQP</sequence>
<proteinExistence type="predicted"/>
<dbReference type="InterPro" id="IPR019117">
    <property type="entry name" value="CRISPR-assoc_protein_Cmr3"/>
</dbReference>
<comment type="caution">
    <text evidence="1">The sequence shown here is derived from an EMBL/GenBank/DDBJ whole genome shotgun (WGS) entry which is preliminary data.</text>
</comment>
<dbReference type="Gene3D" id="2.60.40.4350">
    <property type="match status" value="1"/>
</dbReference>
<dbReference type="RefSeq" id="WP_144329306.1">
    <property type="nucleotide sequence ID" value="NZ_VJON01000055.1"/>
</dbReference>
<evidence type="ECO:0000313" key="1">
    <source>
        <dbReference type="EMBL" id="TSE30400.1"/>
    </source>
</evidence>
<dbReference type="Gene3D" id="3.30.70.2940">
    <property type="match status" value="1"/>
</dbReference>
<keyword evidence="2" id="KW-1185">Reference proteome</keyword>
<accession>A0A554X3I0</accession>
<evidence type="ECO:0000313" key="2">
    <source>
        <dbReference type="Proteomes" id="UP000318294"/>
    </source>
</evidence>